<comment type="caution">
    <text evidence="13">The sequence shown here is derived from an EMBL/GenBank/DDBJ whole genome shotgun (WGS) entry which is preliminary data.</text>
</comment>
<dbReference type="InterPro" id="IPR000086">
    <property type="entry name" value="NUDIX_hydrolase_dom"/>
</dbReference>
<dbReference type="GO" id="GO:0006260">
    <property type="term" value="P:DNA replication"/>
    <property type="evidence" value="ECO:0007669"/>
    <property type="project" value="UniProtKB-KW"/>
</dbReference>
<keyword evidence="7" id="KW-0378">Hydrolase</keyword>
<dbReference type="PROSITE" id="PS00893">
    <property type="entry name" value="NUDIX_BOX"/>
    <property type="match status" value="1"/>
</dbReference>
<dbReference type="Pfam" id="PF00293">
    <property type="entry name" value="NUDIX"/>
    <property type="match status" value="1"/>
</dbReference>
<dbReference type="PANTHER" id="PTHR47707:SF1">
    <property type="entry name" value="NUDIX HYDROLASE FAMILY PROTEIN"/>
    <property type="match status" value="1"/>
</dbReference>
<dbReference type="PROSITE" id="PS51462">
    <property type="entry name" value="NUDIX"/>
    <property type="match status" value="1"/>
</dbReference>
<evidence type="ECO:0000313" key="14">
    <source>
        <dbReference type="Proteomes" id="UP000229570"/>
    </source>
</evidence>
<keyword evidence="5" id="KW-0479">Metal-binding</keyword>
<evidence type="ECO:0000256" key="1">
    <source>
        <dbReference type="ARBA" id="ARBA00001946"/>
    </source>
</evidence>
<dbReference type="GO" id="GO:0008413">
    <property type="term" value="F:8-oxo-7,8-dihydroguanosine triphosphate pyrophosphatase activity"/>
    <property type="evidence" value="ECO:0007669"/>
    <property type="project" value="TreeGrafter"/>
</dbReference>
<evidence type="ECO:0000256" key="4">
    <source>
        <dbReference type="ARBA" id="ARBA00022705"/>
    </source>
</evidence>
<dbReference type="PANTHER" id="PTHR47707">
    <property type="entry name" value="8-OXO-DGTP DIPHOSPHATASE"/>
    <property type="match status" value="1"/>
</dbReference>
<evidence type="ECO:0000256" key="2">
    <source>
        <dbReference type="ARBA" id="ARBA00005582"/>
    </source>
</evidence>
<evidence type="ECO:0000256" key="11">
    <source>
        <dbReference type="ARBA" id="ARBA00038905"/>
    </source>
</evidence>
<keyword evidence="3" id="KW-0515">Mutator protein</keyword>
<feature type="domain" description="Nudix hydrolase" evidence="12">
    <location>
        <begin position="6"/>
        <end position="133"/>
    </location>
</feature>
<accession>A0A2H0KMJ5</accession>
<evidence type="ECO:0000256" key="7">
    <source>
        <dbReference type="ARBA" id="ARBA00022801"/>
    </source>
</evidence>
<evidence type="ECO:0000256" key="9">
    <source>
        <dbReference type="ARBA" id="ARBA00023204"/>
    </source>
</evidence>
<comment type="cofactor">
    <cofactor evidence="1">
        <name>Mg(2+)</name>
        <dbReference type="ChEBI" id="CHEBI:18420"/>
    </cofactor>
</comment>
<organism evidence="13 14">
    <name type="scientific">Candidatus Roizmanbacteria bacterium CG11_big_fil_rev_8_21_14_0_20_35_14</name>
    <dbReference type="NCBI Taxonomy" id="1974855"/>
    <lineage>
        <taxon>Bacteria</taxon>
        <taxon>Candidatus Roizmaniibacteriota</taxon>
    </lineage>
</organism>
<dbReference type="GO" id="GO:0046872">
    <property type="term" value="F:metal ion binding"/>
    <property type="evidence" value="ECO:0007669"/>
    <property type="project" value="UniProtKB-KW"/>
</dbReference>
<reference evidence="13 14" key="1">
    <citation type="submission" date="2017-09" db="EMBL/GenBank/DDBJ databases">
        <title>Depth-based differentiation of microbial function through sediment-hosted aquifers and enrichment of novel symbionts in the deep terrestrial subsurface.</title>
        <authorList>
            <person name="Probst A.J."/>
            <person name="Ladd B."/>
            <person name="Jarett J.K."/>
            <person name="Geller-Mcgrath D.E."/>
            <person name="Sieber C.M."/>
            <person name="Emerson J.B."/>
            <person name="Anantharaman K."/>
            <person name="Thomas B.C."/>
            <person name="Malmstrom R."/>
            <person name="Stieglmeier M."/>
            <person name="Klingl A."/>
            <person name="Woyke T."/>
            <person name="Ryan C.M."/>
            <person name="Banfield J.F."/>
        </authorList>
    </citation>
    <scope>NUCLEOTIDE SEQUENCE [LARGE SCALE GENOMIC DNA]</scope>
    <source>
        <strain evidence="13">CG11_big_fil_rev_8_21_14_0_20_35_14</strain>
    </source>
</reference>
<dbReference type="GO" id="GO:0044715">
    <property type="term" value="F:8-oxo-dGDP phosphatase activity"/>
    <property type="evidence" value="ECO:0007669"/>
    <property type="project" value="TreeGrafter"/>
</dbReference>
<dbReference type="InterPro" id="IPR020084">
    <property type="entry name" value="NUDIX_hydrolase_CS"/>
</dbReference>
<dbReference type="Gene3D" id="3.90.79.10">
    <property type="entry name" value="Nucleoside Triphosphate Pyrophosphohydrolase"/>
    <property type="match status" value="1"/>
</dbReference>
<sequence>MLQKYHVILAVGAFIINDKKEILIVKKSPKERIDGGFWTIPGGKIEPNEPIIKGLKREILEEVNLKVKLIKWIGEDVFESSGFFYHAQHFLCQPINSSVRLEKNLVDHHWLKKTEIKKFQFPVNIKKRILEIL</sequence>
<evidence type="ECO:0000259" key="12">
    <source>
        <dbReference type="PROSITE" id="PS51462"/>
    </source>
</evidence>
<dbReference type="InterPro" id="IPR047127">
    <property type="entry name" value="MutT-like"/>
</dbReference>
<dbReference type="InterPro" id="IPR015797">
    <property type="entry name" value="NUDIX_hydrolase-like_dom_sf"/>
</dbReference>
<evidence type="ECO:0000256" key="5">
    <source>
        <dbReference type="ARBA" id="ARBA00022723"/>
    </source>
</evidence>
<dbReference type="EC" id="3.6.1.55" evidence="11"/>
<evidence type="ECO:0000256" key="6">
    <source>
        <dbReference type="ARBA" id="ARBA00022763"/>
    </source>
</evidence>
<dbReference type="GO" id="GO:0044716">
    <property type="term" value="F:8-oxo-GDP phosphatase activity"/>
    <property type="evidence" value="ECO:0007669"/>
    <property type="project" value="TreeGrafter"/>
</dbReference>
<comment type="catalytic activity">
    <reaction evidence="10">
        <text>8-oxo-dGTP + H2O = 8-oxo-dGMP + diphosphate + H(+)</text>
        <dbReference type="Rhea" id="RHEA:31575"/>
        <dbReference type="ChEBI" id="CHEBI:15377"/>
        <dbReference type="ChEBI" id="CHEBI:15378"/>
        <dbReference type="ChEBI" id="CHEBI:33019"/>
        <dbReference type="ChEBI" id="CHEBI:63224"/>
        <dbReference type="ChEBI" id="CHEBI:77896"/>
        <dbReference type="EC" id="3.6.1.55"/>
    </reaction>
</comment>
<protein>
    <recommendedName>
        <fullName evidence="11">8-oxo-dGTP diphosphatase</fullName>
        <ecNumber evidence="11">3.6.1.55</ecNumber>
    </recommendedName>
</protein>
<keyword evidence="6" id="KW-0227">DNA damage</keyword>
<evidence type="ECO:0000313" key="13">
    <source>
        <dbReference type="EMBL" id="PIQ72456.1"/>
    </source>
</evidence>
<dbReference type="Proteomes" id="UP000229570">
    <property type="component" value="Unassembled WGS sequence"/>
</dbReference>
<dbReference type="EMBL" id="PCVL01000039">
    <property type="protein sequence ID" value="PIQ72456.1"/>
    <property type="molecule type" value="Genomic_DNA"/>
</dbReference>
<gene>
    <name evidence="13" type="ORF">COV86_02905</name>
</gene>
<evidence type="ECO:0000256" key="8">
    <source>
        <dbReference type="ARBA" id="ARBA00022842"/>
    </source>
</evidence>
<comment type="similarity">
    <text evidence="2">Belongs to the Nudix hydrolase family.</text>
</comment>
<evidence type="ECO:0000256" key="10">
    <source>
        <dbReference type="ARBA" id="ARBA00035861"/>
    </source>
</evidence>
<dbReference type="AlphaFoldDB" id="A0A2H0KMJ5"/>
<keyword evidence="4" id="KW-0235">DNA replication</keyword>
<keyword evidence="8" id="KW-0460">Magnesium</keyword>
<name>A0A2H0KMJ5_9BACT</name>
<keyword evidence="9" id="KW-0234">DNA repair</keyword>
<evidence type="ECO:0000256" key="3">
    <source>
        <dbReference type="ARBA" id="ARBA00022457"/>
    </source>
</evidence>
<dbReference type="GO" id="GO:0006281">
    <property type="term" value="P:DNA repair"/>
    <property type="evidence" value="ECO:0007669"/>
    <property type="project" value="UniProtKB-KW"/>
</dbReference>
<dbReference type="SUPFAM" id="SSF55811">
    <property type="entry name" value="Nudix"/>
    <property type="match status" value="1"/>
</dbReference>
<proteinExistence type="inferred from homology"/>
<dbReference type="GO" id="GO:0035539">
    <property type="term" value="F:8-oxo-7,8-dihydrodeoxyguanosine triphosphate pyrophosphatase activity"/>
    <property type="evidence" value="ECO:0007669"/>
    <property type="project" value="UniProtKB-EC"/>
</dbReference>